<evidence type="ECO:0000313" key="1">
    <source>
        <dbReference type="EMBL" id="AUH73680.1"/>
    </source>
</evidence>
<accession>A0A2H5FQA5</accession>
<protein>
    <submittedName>
        <fullName evidence="1">Uncharacterized protein</fullName>
    </submittedName>
</protein>
<reference evidence="1 2" key="1">
    <citation type="submission" date="2017-12" db="EMBL/GenBank/DDBJ databases">
        <title>Legionella sainthelensi LA01-117, whole genome sequence of a clinical isolate from New Zealand.</title>
        <authorList>
            <person name="Cree S.L."/>
            <person name="Slow S."/>
            <person name="Kennedy M.A."/>
            <person name="Murdoch D.R."/>
            <person name="Biggs P.J."/>
            <person name="Anderson T."/>
        </authorList>
    </citation>
    <scope>NUCLEOTIDE SEQUENCE [LARGE SCALE GENOMIC DNA]</scope>
    <source>
        <strain evidence="1 2">LA01-117</strain>
    </source>
</reference>
<gene>
    <name evidence="1" type="ORF">CAB17_17755</name>
</gene>
<organism evidence="1 2">
    <name type="scientific">Legionella sainthelensi</name>
    <dbReference type="NCBI Taxonomy" id="28087"/>
    <lineage>
        <taxon>Bacteria</taxon>
        <taxon>Pseudomonadati</taxon>
        <taxon>Pseudomonadota</taxon>
        <taxon>Gammaproteobacteria</taxon>
        <taxon>Legionellales</taxon>
        <taxon>Legionellaceae</taxon>
        <taxon>Legionella</taxon>
    </lineage>
</organism>
<keyword evidence="2" id="KW-1185">Reference proteome</keyword>
<dbReference type="EMBL" id="CP025491">
    <property type="protein sequence ID" value="AUH73680.1"/>
    <property type="molecule type" value="Genomic_DNA"/>
</dbReference>
<sequence length="63" mass="7363">MRGIEDAQEEHHPLRKQGGLGIYAEGRFLTLIYSLSLDLKDDDIPHLEIKLKDFEETFKIEHL</sequence>
<proteinExistence type="predicted"/>
<dbReference type="Proteomes" id="UP000234343">
    <property type="component" value="Chromosome"/>
</dbReference>
<evidence type="ECO:0000313" key="2">
    <source>
        <dbReference type="Proteomes" id="UP000234343"/>
    </source>
</evidence>
<dbReference type="KEGG" id="lsh:CAB17_17755"/>
<dbReference type="AlphaFoldDB" id="A0A2H5FQA5"/>
<name>A0A2H5FQA5_9GAMM</name>